<reference evidence="2 3" key="1">
    <citation type="submission" date="2017-12" db="EMBL/GenBank/DDBJ databases">
        <title>Sequencing the genomes of 1000 Actinobacteria strains.</title>
        <authorList>
            <person name="Klenk H.-P."/>
        </authorList>
    </citation>
    <scope>NUCLEOTIDE SEQUENCE [LARGE SCALE GENOMIC DNA]</scope>
    <source>
        <strain evidence="2 3">DSM 45165</strain>
    </source>
</reference>
<organism evidence="2 3">
    <name type="scientific">Amycolatopsis echigonensis</name>
    <dbReference type="NCBI Taxonomy" id="2576905"/>
    <lineage>
        <taxon>Bacteria</taxon>
        <taxon>Bacillati</taxon>
        <taxon>Actinomycetota</taxon>
        <taxon>Actinomycetes</taxon>
        <taxon>Pseudonocardiales</taxon>
        <taxon>Pseudonocardiaceae</taxon>
        <taxon>Amycolatopsis</taxon>
    </lineage>
</organism>
<dbReference type="InterPro" id="IPR002575">
    <property type="entry name" value="Aminoglycoside_PTrfase"/>
</dbReference>
<dbReference type="Gene3D" id="3.90.1200.10">
    <property type="match status" value="1"/>
</dbReference>
<sequence length="296" mass="31057">MAGVMDNDLIDSAARARLVNRFGSAAEAWCDALPALVDRLCRQWGLTVSEARPGNTGRTLLCRDREGVLKVLKLCPDRAIATAEATALGSWAGLSRVVQILDADLDHGAVLLEGLEPGDTFTGRGSDVPWDQIGELLADVHGVPAAGPFPTQLERVRFMFGLAEQRLAGSPAEAHLPLEALRTGLARSEKLAASGPIALVHGDLHPGNVLDAGPERGAVAIDPRPCVGDPAFDAVDWAVLPMAHGGTVEDGIAQLPHLDGDRVRAWCVALAPLVAMGPLGRGGPTPFTDAVLRLAR</sequence>
<feature type="domain" description="Aminoglycoside phosphotransferase" evidence="1">
    <location>
        <begin position="70"/>
        <end position="266"/>
    </location>
</feature>
<evidence type="ECO:0000313" key="3">
    <source>
        <dbReference type="Proteomes" id="UP000233750"/>
    </source>
</evidence>
<evidence type="ECO:0000259" key="1">
    <source>
        <dbReference type="Pfam" id="PF01636"/>
    </source>
</evidence>
<accession>A0A2N3WU08</accession>
<proteinExistence type="predicted"/>
<dbReference type="EMBL" id="PJMY01000003">
    <property type="protein sequence ID" value="PKV97359.1"/>
    <property type="molecule type" value="Genomic_DNA"/>
</dbReference>
<protein>
    <submittedName>
        <fullName evidence="2">Streptomycin 6-kinase</fullName>
    </submittedName>
</protein>
<keyword evidence="3" id="KW-1185">Reference proteome</keyword>
<comment type="caution">
    <text evidence="2">The sequence shown here is derived from an EMBL/GenBank/DDBJ whole genome shotgun (WGS) entry which is preliminary data.</text>
</comment>
<evidence type="ECO:0000313" key="2">
    <source>
        <dbReference type="EMBL" id="PKV97359.1"/>
    </source>
</evidence>
<dbReference type="SUPFAM" id="SSF56112">
    <property type="entry name" value="Protein kinase-like (PK-like)"/>
    <property type="match status" value="1"/>
</dbReference>
<dbReference type="Pfam" id="PF01636">
    <property type="entry name" value="APH"/>
    <property type="match status" value="1"/>
</dbReference>
<dbReference type="AlphaFoldDB" id="A0A2N3WU08"/>
<name>A0A2N3WU08_9PSEU</name>
<gene>
    <name evidence="2" type="ORF">ATK30_8340</name>
</gene>
<dbReference type="Proteomes" id="UP000233750">
    <property type="component" value="Unassembled WGS sequence"/>
</dbReference>
<dbReference type="InterPro" id="IPR011009">
    <property type="entry name" value="Kinase-like_dom_sf"/>
</dbReference>